<dbReference type="HOGENOM" id="CLU_069886_0_0_1"/>
<evidence type="ECO:0000256" key="1">
    <source>
        <dbReference type="SAM" id="Phobius"/>
    </source>
</evidence>
<dbReference type="Proteomes" id="UP000054248">
    <property type="component" value="Unassembled WGS sequence"/>
</dbReference>
<protein>
    <recommendedName>
        <fullName evidence="2">F-box domain-containing protein</fullName>
    </recommendedName>
</protein>
<reference evidence="3 4" key="1">
    <citation type="submission" date="2014-04" db="EMBL/GenBank/DDBJ databases">
        <authorList>
            <consortium name="DOE Joint Genome Institute"/>
            <person name="Kuo A."/>
            <person name="Girlanda M."/>
            <person name="Perotto S."/>
            <person name="Kohler A."/>
            <person name="Nagy L.G."/>
            <person name="Floudas D."/>
            <person name="Copeland A."/>
            <person name="Barry K.W."/>
            <person name="Cichocki N."/>
            <person name="Veneault-Fourrey C."/>
            <person name="LaButti K."/>
            <person name="Lindquist E.A."/>
            <person name="Lipzen A."/>
            <person name="Lundell T."/>
            <person name="Morin E."/>
            <person name="Murat C."/>
            <person name="Sun H."/>
            <person name="Tunlid A."/>
            <person name="Henrissat B."/>
            <person name="Grigoriev I.V."/>
            <person name="Hibbett D.S."/>
            <person name="Martin F."/>
            <person name="Nordberg H.P."/>
            <person name="Cantor M.N."/>
            <person name="Hua S.X."/>
        </authorList>
    </citation>
    <scope>NUCLEOTIDE SEQUENCE [LARGE SCALE GENOMIC DNA]</scope>
    <source>
        <strain evidence="3 4">MUT 4182</strain>
    </source>
</reference>
<proteinExistence type="predicted"/>
<accession>A0A0C3LWY4</accession>
<keyword evidence="1" id="KW-0812">Transmembrane</keyword>
<feature type="transmembrane region" description="Helical" evidence="1">
    <location>
        <begin position="7"/>
        <end position="30"/>
    </location>
</feature>
<dbReference type="AlphaFoldDB" id="A0A0C3LWY4"/>
<evidence type="ECO:0000313" key="4">
    <source>
        <dbReference type="Proteomes" id="UP000054248"/>
    </source>
</evidence>
<evidence type="ECO:0000259" key="2">
    <source>
        <dbReference type="Pfam" id="PF00646"/>
    </source>
</evidence>
<feature type="domain" description="F-box" evidence="2">
    <location>
        <begin position="40"/>
        <end position="74"/>
    </location>
</feature>
<keyword evidence="4" id="KW-1185">Reference proteome</keyword>
<gene>
    <name evidence="3" type="ORF">M407DRAFT_24742</name>
</gene>
<dbReference type="EMBL" id="KN823033">
    <property type="protein sequence ID" value="KIO25887.1"/>
    <property type="molecule type" value="Genomic_DNA"/>
</dbReference>
<dbReference type="CDD" id="cd09917">
    <property type="entry name" value="F-box_SF"/>
    <property type="match status" value="1"/>
</dbReference>
<keyword evidence="1" id="KW-1133">Transmembrane helix</keyword>
<dbReference type="Pfam" id="PF00646">
    <property type="entry name" value="F-box"/>
    <property type="match status" value="1"/>
</dbReference>
<evidence type="ECO:0000313" key="3">
    <source>
        <dbReference type="EMBL" id="KIO25887.1"/>
    </source>
</evidence>
<reference evidence="4" key="2">
    <citation type="submission" date="2015-01" db="EMBL/GenBank/DDBJ databases">
        <title>Evolutionary Origins and Diversification of the Mycorrhizal Mutualists.</title>
        <authorList>
            <consortium name="DOE Joint Genome Institute"/>
            <consortium name="Mycorrhizal Genomics Consortium"/>
            <person name="Kohler A."/>
            <person name="Kuo A."/>
            <person name="Nagy L.G."/>
            <person name="Floudas D."/>
            <person name="Copeland A."/>
            <person name="Barry K.W."/>
            <person name="Cichocki N."/>
            <person name="Veneault-Fourrey C."/>
            <person name="LaButti K."/>
            <person name="Lindquist E.A."/>
            <person name="Lipzen A."/>
            <person name="Lundell T."/>
            <person name="Morin E."/>
            <person name="Murat C."/>
            <person name="Riley R."/>
            <person name="Ohm R."/>
            <person name="Sun H."/>
            <person name="Tunlid A."/>
            <person name="Henrissat B."/>
            <person name="Grigoriev I.V."/>
            <person name="Hibbett D.S."/>
            <person name="Martin F."/>
        </authorList>
    </citation>
    <scope>NUCLEOTIDE SEQUENCE [LARGE SCALE GENOMIC DNA]</scope>
    <source>
        <strain evidence="4">MUT 4182</strain>
    </source>
</reference>
<sequence>MARYIAYVDYIQVLLPPFLLLSLIFLYHLYHPHHLSHPTSRLPIEFWDLIFDNCSLVDVVSFTRTSKACHRHVSAYIYRRVHLALHRWFSDSLAFRRQLQEHGAIVSGSFVLALVAAPAWVPRDLDVYVGSKSGFDALVHYLEDERGFEDITPPPPLSNELLQVPYTVPDPDDVHHFPSDAQIADYRRFVKTALVNNHNSDVFVDLIQTRSLSAGNLVLQFPASCVMNWLTANEIVVTYPSLTVNNIALLHPHGRCAPTDVHRIRELLPPFPFYTFSLF</sequence>
<dbReference type="InterPro" id="IPR001810">
    <property type="entry name" value="F-box_dom"/>
</dbReference>
<name>A0A0C3LWY4_9AGAM</name>
<organism evidence="3 4">
    <name type="scientific">Tulasnella calospora MUT 4182</name>
    <dbReference type="NCBI Taxonomy" id="1051891"/>
    <lineage>
        <taxon>Eukaryota</taxon>
        <taxon>Fungi</taxon>
        <taxon>Dikarya</taxon>
        <taxon>Basidiomycota</taxon>
        <taxon>Agaricomycotina</taxon>
        <taxon>Agaricomycetes</taxon>
        <taxon>Cantharellales</taxon>
        <taxon>Tulasnellaceae</taxon>
        <taxon>Tulasnella</taxon>
    </lineage>
</organism>
<keyword evidence="1" id="KW-0472">Membrane</keyword>
<dbReference type="OrthoDB" id="2716206at2759"/>